<proteinExistence type="predicted"/>
<reference evidence="1" key="1">
    <citation type="submission" date="2022-12" db="EMBL/GenBank/DDBJ databases">
        <title>Draft genome assemblies for two species of Escallonia (Escalloniales).</title>
        <authorList>
            <person name="Chanderbali A."/>
            <person name="Dervinis C."/>
            <person name="Anghel I."/>
            <person name="Soltis D."/>
            <person name="Soltis P."/>
            <person name="Zapata F."/>
        </authorList>
    </citation>
    <scope>NUCLEOTIDE SEQUENCE</scope>
    <source>
        <strain evidence="1">UCBG92.1500</strain>
        <tissue evidence="1">Leaf</tissue>
    </source>
</reference>
<dbReference type="EMBL" id="JAVXUO010000787">
    <property type="protein sequence ID" value="KAK2989064.1"/>
    <property type="molecule type" value="Genomic_DNA"/>
</dbReference>
<evidence type="ECO:0000313" key="1">
    <source>
        <dbReference type="EMBL" id="KAK2989064.1"/>
    </source>
</evidence>
<name>A0AA88RNM3_9ASTE</name>
<organism evidence="1 2">
    <name type="scientific">Escallonia rubra</name>
    <dbReference type="NCBI Taxonomy" id="112253"/>
    <lineage>
        <taxon>Eukaryota</taxon>
        <taxon>Viridiplantae</taxon>
        <taxon>Streptophyta</taxon>
        <taxon>Embryophyta</taxon>
        <taxon>Tracheophyta</taxon>
        <taxon>Spermatophyta</taxon>
        <taxon>Magnoliopsida</taxon>
        <taxon>eudicotyledons</taxon>
        <taxon>Gunneridae</taxon>
        <taxon>Pentapetalae</taxon>
        <taxon>asterids</taxon>
        <taxon>campanulids</taxon>
        <taxon>Escalloniales</taxon>
        <taxon>Escalloniaceae</taxon>
        <taxon>Escallonia</taxon>
    </lineage>
</organism>
<gene>
    <name evidence="1" type="ORF">RJ640_018853</name>
</gene>
<accession>A0AA88RNM3</accession>
<dbReference type="AlphaFoldDB" id="A0AA88RNM3"/>
<protein>
    <submittedName>
        <fullName evidence="1">Uncharacterized protein</fullName>
    </submittedName>
</protein>
<evidence type="ECO:0000313" key="2">
    <source>
        <dbReference type="Proteomes" id="UP001187471"/>
    </source>
</evidence>
<keyword evidence="2" id="KW-1185">Reference proteome</keyword>
<dbReference type="Proteomes" id="UP001187471">
    <property type="component" value="Unassembled WGS sequence"/>
</dbReference>
<sequence>MAVMLMKVEVQMKGRMFAERTRIKPELSPSRHWWWLTMVIGGDREEKRGREWVACAVAEALEIFMGSSEYKHRRESVTALRQQCRPLALGQSRAWTFKRV</sequence>
<comment type="caution">
    <text evidence="1">The sequence shown here is derived from an EMBL/GenBank/DDBJ whole genome shotgun (WGS) entry which is preliminary data.</text>
</comment>